<feature type="region of interest" description="Disordered" evidence="1">
    <location>
        <begin position="247"/>
        <end position="282"/>
    </location>
</feature>
<gene>
    <name evidence="3" type="ORF">LUCI_1090</name>
</gene>
<name>A0A498R3Z6_9FIRM</name>
<evidence type="ECO:0000256" key="1">
    <source>
        <dbReference type="SAM" id="MobiDB-lite"/>
    </source>
</evidence>
<feature type="compositionally biased region" description="Basic and acidic residues" evidence="1">
    <location>
        <begin position="264"/>
        <end position="274"/>
    </location>
</feature>
<dbReference type="Proteomes" id="UP000277811">
    <property type="component" value="Unassembled WGS sequence"/>
</dbReference>
<dbReference type="Pfam" id="PF13566">
    <property type="entry name" value="DUF4130"/>
    <property type="match status" value="1"/>
</dbReference>
<keyword evidence="4" id="KW-1185">Reference proteome</keyword>
<evidence type="ECO:0000313" key="3">
    <source>
        <dbReference type="EMBL" id="VBB05879.1"/>
    </source>
</evidence>
<accession>A0A498R3Z6</accession>
<sequence>MPIRSDLIYHYDGSFDGLLCCVFESYEKRELPLDILLTGGSQSGLFSGKEIPTELPKAGRVLASIPKKMGTAALDFVRHAFLTCLPQKELTILQFLRLGYRYGPSVINMLTNETVNTLFKAVKHLERESHLLKGFLRFSIFNNVLVGEIAPKNYVLPLLVQHFCERYPEERFLIHDKNHGMGLVYQPYQSAVIPITALELPAADAEEQRFRELWQLFYDTIAIKERYNPTCRMSHMPKRYWESMTEFSRTSNTPPKLPGSGEKLLPETKSKYLLEKLPAAPE</sequence>
<dbReference type="RefSeq" id="WP_122626843.1">
    <property type="nucleotide sequence ID" value="NZ_UPPP01000059.1"/>
</dbReference>
<dbReference type="NCBIfam" id="TIGR03915">
    <property type="entry name" value="SAM_7_link_chp"/>
    <property type="match status" value="1"/>
</dbReference>
<dbReference type="InterPro" id="IPR025404">
    <property type="entry name" value="DUF4130"/>
</dbReference>
<protein>
    <submittedName>
        <fullName evidence="3">Sam 7 link chp: probable dna metabolism protein</fullName>
    </submittedName>
</protein>
<dbReference type="EMBL" id="UPPP01000059">
    <property type="protein sequence ID" value="VBB05879.1"/>
    <property type="molecule type" value="Genomic_DNA"/>
</dbReference>
<dbReference type="InterPro" id="IPR023875">
    <property type="entry name" value="DNA_repair_put"/>
</dbReference>
<proteinExistence type="predicted"/>
<dbReference type="AlphaFoldDB" id="A0A498R3Z6"/>
<dbReference type="OrthoDB" id="5290748at2"/>
<organism evidence="3 4">
    <name type="scientific">Lucifera butyrica</name>
    <dbReference type="NCBI Taxonomy" id="1351585"/>
    <lineage>
        <taxon>Bacteria</taxon>
        <taxon>Bacillati</taxon>
        <taxon>Bacillota</taxon>
        <taxon>Negativicutes</taxon>
        <taxon>Veillonellales</taxon>
        <taxon>Veillonellaceae</taxon>
        <taxon>Lucifera</taxon>
    </lineage>
</organism>
<reference evidence="3 4" key="1">
    <citation type="submission" date="2018-06" db="EMBL/GenBank/DDBJ databases">
        <authorList>
            <person name="Strepis N."/>
        </authorList>
    </citation>
    <scope>NUCLEOTIDE SEQUENCE [LARGE SCALE GENOMIC DNA]</scope>
    <source>
        <strain evidence="3">LUCI</strain>
    </source>
</reference>
<feature type="domain" description="DUF4130" evidence="2">
    <location>
        <begin position="86"/>
        <end position="246"/>
    </location>
</feature>
<evidence type="ECO:0000313" key="4">
    <source>
        <dbReference type="Proteomes" id="UP000277811"/>
    </source>
</evidence>
<evidence type="ECO:0000259" key="2">
    <source>
        <dbReference type="Pfam" id="PF13566"/>
    </source>
</evidence>